<keyword evidence="3" id="KW-1185">Reference proteome</keyword>
<proteinExistence type="predicted"/>
<dbReference type="SUPFAM" id="SSF50249">
    <property type="entry name" value="Nucleic acid-binding proteins"/>
    <property type="match status" value="1"/>
</dbReference>
<accession>A0A147EQ00</accession>
<protein>
    <submittedName>
        <fullName evidence="2">Ribonuclease II</fullName>
    </submittedName>
</protein>
<dbReference type="Pfam" id="PF00773">
    <property type="entry name" value="RNB"/>
    <property type="match status" value="1"/>
</dbReference>
<dbReference type="GO" id="GO:0003723">
    <property type="term" value="F:RNA binding"/>
    <property type="evidence" value="ECO:0007669"/>
    <property type="project" value="InterPro"/>
</dbReference>
<dbReference type="SMART" id="SM00955">
    <property type="entry name" value="RNB"/>
    <property type="match status" value="1"/>
</dbReference>
<dbReference type="InterPro" id="IPR040596">
    <property type="entry name" value="RNase_II_C_S1"/>
</dbReference>
<dbReference type="PANTHER" id="PTHR23355">
    <property type="entry name" value="RIBONUCLEASE"/>
    <property type="match status" value="1"/>
</dbReference>
<dbReference type="Proteomes" id="UP000070810">
    <property type="component" value="Unassembled WGS sequence"/>
</dbReference>
<dbReference type="GO" id="GO:0004540">
    <property type="term" value="F:RNA nuclease activity"/>
    <property type="evidence" value="ECO:0007669"/>
    <property type="project" value="InterPro"/>
</dbReference>
<evidence type="ECO:0000313" key="2">
    <source>
        <dbReference type="EMBL" id="KTR86459.1"/>
    </source>
</evidence>
<evidence type="ECO:0000313" key="3">
    <source>
        <dbReference type="Proteomes" id="UP000070810"/>
    </source>
</evidence>
<sequence length="477" mass="50548">MPNRRARLSPQTAHGELAAALAALREGDDAPADFSPEALAEAASARPADAELDLRHIPFATLDPPGSRDLDQAFHLERSGDGFRVRYAIADLPGFVRPGGALDREARQRGQTLYLPDGRIPLHPAALSEDRASLLPGCDRVAYVWTLDLDAAGALAAARVERARVRSRAQLEYPSAQAAIDGGGADELVQLLRAVGVLRIEQERLRGGASLNMPDEEIVREPGGYRIVRSLALPVEEWNAQLSLLTGMAAGRMMLDAGVGILRTMPGPDEEALAAFRARAASLGHPWPAELGYGAYLERLDPASPTTPAVLQAAASLFRGADYTPFDGEPPQQTMQAAIAAPYAHVTAPLRRLVDRWGLVICAAICAGRPVPEWARASLGELPALMRASNQRAGRLGSQALDRVEAALLRDRVGDVLPAVVLEVRGDRARVQLDDPAVTTQMAAPGCTAGMHVEVRVVAADVATGAIELALAADAAA</sequence>
<dbReference type="PANTHER" id="PTHR23355:SF9">
    <property type="entry name" value="DIS3-LIKE EXONUCLEASE 2"/>
    <property type="match status" value="1"/>
</dbReference>
<dbReference type="InterPro" id="IPR012340">
    <property type="entry name" value="NA-bd_OB-fold"/>
</dbReference>
<feature type="domain" description="RNB" evidence="1">
    <location>
        <begin position="51"/>
        <end position="368"/>
    </location>
</feature>
<reference evidence="2 3" key="1">
    <citation type="journal article" date="2016" name="Front. Microbiol.">
        <title>Genomic Resource of Rice Seed Associated Bacteria.</title>
        <authorList>
            <person name="Midha S."/>
            <person name="Bansal K."/>
            <person name="Sharma S."/>
            <person name="Kumar N."/>
            <person name="Patil P.P."/>
            <person name="Chaudhry V."/>
            <person name="Patil P.B."/>
        </authorList>
    </citation>
    <scope>NUCLEOTIDE SEQUENCE [LARGE SCALE GENOMIC DNA]</scope>
    <source>
        <strain evidence="2 3">NS354</strain>
    </source>
</reference>
<dbReference type="AlphaFoldDB" id="A0A147EQ00"/>
<dbReference type="InterPro" id="IPR050180">
    <property type="entry name" value="RNR_Ribonuclease"/>
</dbReference>
<dbReference type="EMBL" id="LDRK01000020">
    <property type="protein sequence ID" value="KTR86459.1"/>
    <property type="molecule type" value="Genomic_DNA"/>
</dbReference>
<dbReference type="OrthoDB" id="5800376at2"/>
<organism evidence="2 3">
    <name type="scientific">Leucobacter chromiiresistens</name>
    <dbReference type="NCBI Taxonomy" id="1079994"/>
    <lineage>
        <taxon>Bacteria</taxon>
        <taxon>Bacillati</taxon>
        <taxon>Actinomycetota</taxon>
        <taxon>Actinomycetes</taxon>
        <taxon>Micrococcales</taxon>
        <taxon>Microbacteriaceae</taxon>
        <taxon>Leucobacter</taxon>
    </lineage>
</organism>
<dbReference type="GO" id="GO:0006402">
    <property type="term" value="P:mRNA catabolic process"/>
    <property type="evidence" value="ECO:0007669"/>
    <property type="project" value="TreeGrafter"/>
</dbReference>
<comment type="caution">
    <text evidence="2">The sequence shown here is derived from an EMBL/GenBank/DDBJ whole genome shotgun (WGS) entry which is preliminary data.</text>
</comment>
<gene>
    <name evidence="2" type="ORF">NS354_04660</name>
</gene>
<dbReference type="InterPro" id="IPR001900">
    <property type="entry name" value="RNase_II/R"/>
</dbReference>
<name>A0A147EQ00_9MICO</name>
<dbReference type="RefSeq" id="WP_058593433.1">
    <property type="nucleotide sequence ID" value="NZ_LDRK01000020.1"/>
</dbReference>
<dbReference type="PATRIC" id="fig|1079994.3.peg.1019"/>
<evidence type="ECO:0000259" key="1">
    <source>
        <dbReference type="SMART" id="SM00955"/>
    </source>
</evidence>
<dbReference type="Pfam" id="PF18614">
    <property type="entry name" value="RNase_II_C_S1"/>
    <property type="match status" value="1"/>
</dbReference>